<dbReference type="EMBL" id="BARV01015767">
    <property type="protein sequence ID" value="GAI32431.1"/>
    <property type="molecule type" value="Genomic_DNA"/>
</dbReference>
<dbReference type="AlphaFoldDB" id="X1NQE5"/>
<proteinExistence type="predicted"/>
<comment type="caution">
    <text evidence="1">The sequence shown here is derived from an EMBL/GenBank/DDBJ whole genome shotgun (WGS) entry which is preliminary data.</text>
</comment>
<organism evidence="1">
    <name type="scientific">marine sediment metagenome</name>
    <dbReference type="NCBI Taxonomy" id="412755"/>
    <lineage>
        <taxon>unclassified sequences</taxon>
        <taxon>metagenomes</taxon>
        <taxon>ecological metagenomes</taxon>
    </lineage>
</organism>
<feature type="non-terminal residue" evidence="1">
    <location>
        <position position="1"/>
    </location>
</feature>
<name>X1NQE5_9ZZZZ</name>
<accession>X1NQE5</accession>
<gene>
    <name evidence="1" type="ORF">S06H3_27202</name>
</gene>
<sequence>SWGISFMAKAHKDDSGDSVIRAFSRSVVNVAIPHCLGR</sequence>
<reference evidence="1" key="1">
    <citation type="journal article" date="2014" name="Front. Microbiol.">
        <title>High frequency of phylogenetically diverse reductive dehalogenase-homologous genes in deep subseafloor sedimentary metagenomes.</title>
        <authorList>
            <person name="Kawai M."/>
            <person name="Futagami T."/>
            <person name="Toyoda A."/>
            <person name="Takaki Y."/>
            <person name="Nishi S."/>
            <person name="Hori S."/>
            <person name="Arai W."/>
            <person name="Tsubouchi T."/>
            <person name="Morono Y."/>
            <person name="Uchiyama I."/>
            <person name="Ito T."/>
            <person name="Fujiyama A."/>
            <person name="Inagaki F."/>
            <person name="Takami H."/>
        </authorList>
    </citation>
    <scope>NUCLEOTIDE SEQUENCE</scope>
    <source>
        <strain evidence="1">Expedition CK06-06</strain>
    </source>
</reference>
<evidence type="ECO:0000313" key="1">
    <source>
        <dbReference type="EMBL" id="GAI32431.1"/>
    </source>
</evidence>
<protein>
    <submittedName>
        <fullName evidence="1">Uncharacterized protein</fullName>
    </submittedName>
</protein>